<dbReference type="EMBL" id="HG001898">
    <property type="protein sequence ID" value="CDF38131.1"/>
    <property type="molecule type" value="Genomic_DNA"/>
</dbReference>
<dbReference type="KEGG" id="ccp:CHC_T00010318001"/>
<dbReference type="InterPro" id="IPR036885">
    <property type="entry name" value="SWIB_MDM2_dom_sf"/>
</dbReference>
<dbReference type="STRING" id="2769.R7QKX3"/>
<dbReference type="Gene3D" id="1.10.245.10">
    <property type="entry name" value="SWIB/MDM2 domain"/>
    <property type="match status" value="1"/>
</dbReference>
<feature type="region of interest" description="Disordered" evidence="1">
    <location>
        <begin position="32"/>
        <end position="60"/>
    </location>
</feature>
<evidence type="ECO:0000256" key="1">
    <source>
        <dbReference type="SAM" id="MobiDB-lite"/>
    </source>
</evidence>
<dbReference type="InterPro" id="IPR003121">
    <property type="entry name" value="SWIB_MDM2_domain"/>
</dbReference>
<dbReference type="RefSeq" id="XP_005718000.1">
    <property type="nucleotide sequence ID" value="XM_005717943.1"/>
</dbReference>
<dbReference type="PANTHER" id="PTHR13844">
    <property type="entry name" value="SWI/SNF-RELATED MATRIX-ASSOCIATED ACTIN-DEPENDENT REGULATOR OF CHROMATIN SUBFAMILY D"/>
    <property type="match status" value="1"/>
</dbReference>
<gene>
    <name evidence="3" type="ORF">CHC_T00010318001</name>
</gene>
<dbReference type="PROSITE" id="PS51925">
    <property type="entry name" value="SWIB_MDM2"/>
    <property type="match status" value="1"/>
</dbReference>
<evidence type="ECO:0000313" key="4">
    <source>
        <dbReference type="Proteomes" id="UP000012073"/>
    </source>
</evidence>
<keyword evidence="4" id="KW-1185">Reference proteome</keyword>
<feature type="region of interest" description="Disordered" evidence="1">
    <location>
        <begin position="149"/>
        <end position="222"/>
    </location>
</feature>
<name>R7QKX3_CHOCR</name>
<evidence type="ECO:0000313" key="3">
    <source>
        <dbReference type="EMBL" id="CDF38131.1"/>
    </source>
</evidence>
<dbReference type="SUPFAM" id="SSF47592">
    <property type="entry name" value="SWIB/MDM2 domain"/>
    <property type="match status" value="1"/>
</dbReference>
<organism evidence="3 4">
    <name type="scientific">Chondrus crispus</name>
    <name type="common">Carrageen Irish moss</name>
    <name type="synonym">Polymorpha crispa</name>
    <dbReference type="NCBI Taxonomy" id="2769"/>
    <lineage>
        <taxon>Eukaryota</taxon>
        <taxon>Rhodophyta</taxon>
        <taxon>Florideophyceae</taxon>
        <taxon>Rhodymeniophycidae</taxon>
        <taxon>Gigartinales</taxon>
        <taxon>Gigartinaceae</taxon>
        <taxon>Chondrus</taxon>
    </lineage>
</organism>
<dbReference type="CDD" id="cd10568">
    <property type="entry name" value="SWIB_like"/>
    <property type="match status" value="1"/>
</dbReference>
<dbReference type="AlphaFoldDB" id="R7QKX3"/>
<dbReference type="OMA" id="PPLYPKF"/>
<dbReference type="GeneID" id="17325711"/>
<feature type="compositionally biased region" description="Polar residues" evidence="1">
    <location>
        <begin position="203"/>
        <end position="216"/>
    </location>
</feature>
<feature type="domain" description="DM2" evidence="2">
    <location>
        <begin position="297"/>
        <end position="379"/>
    </location>
</feature>
<reference evidence="4" key="1">
    <citation type="journal article" date="2013" name="Proc. Natl. Acad. Sci. U.S.A.">
        <title>Genome structure and metabolic features in the red seaweed Chondrus crispus shed light on evolution of the Archaeplastida.</title>
        <authorList>
            <person name="Collen J."/>
            <person name="Porcel B."/>
            <person name="Carre W."/>
            <person name="Ball S.G."/>
            <person name="Chaparro C."/>
            <person name="Tonon T."/>
            <person name="Barbeyron T."/>
            <person name="Michel G."/>
            <person name="Noel B."/>
            <person name="Valentin K."/>
            <person name="Elias M."/>
            <person name="Artiguenave F."/>
            <person name="Arun A."/>
            <person name="Aury J.M."/>
            <person name="Barbosa-Neto J.F."/>
            <person name="Bothwell J.H."/>
            <person name="Bouget F.Y."/>
            <person name="Brillet L."/>
            <person name="Cabello-Hurtado F."/>
            <person name="Capella-Gutierrez S."/>
            <person name="Charrier B."/>
            <person name="Cladiere L."/>
            <person name="Cock J.M."/>
            <person name="Coelho S.M."/>
            <person name="Colleoni C."/>
            <person name="Czjzek M."/>
            <person name="Da Silva C."/>
            <person name="Delage L."/>
            <person name="Denoeud F."/>
            <person name="Deschamps P."/>
            <person name="Dittami S.M."/>
            <person name="Gabaldon T."/>
            <person name="Gachon C.M."/>
            <person name="Groisillier A."/>
            <person name="Herve C."/>
            <person name="Jabbari K."/>
            <person name="Katinka M."/>
            <person name="Kloareg B."/>
            <person name="Kowalczyk N."/>
            <person name="Labadie K."/>
            <person name="Leblanc C."/>
            <person name="Lopez P.J."/>
            <person name="McLachlan D.H."/>
            <person name="Meslet-Cladiere L."/>
            <person name="Moustafa A."/>
            <person name="Nehr Z."/>
            <person name="Nyvall Collen P."/>
            <person name="Panaud O."/>
            <person name="Partensky F."/>
            <person name="Poulain J."/>
            <person name="Rensing S.A."/>
            <person name="Rousvoal S."/>
            <person name="Samson G."/>
            <person name="Symeonidi A."/>
            <person name="Weissenbach J."/>
            <person name="Zambounis A."/>
            <person name="Wincker P."/>
            <person name="Boyen C."/>
        </authorList>
    </citation>
    <scope>NUCLEOTIDE SEQUENCE [LARGE SCALE GENOMIC DNA]</scope>
    <source>
        <strain evidence="4">cv. Stackhouse</strain>
    </source>
</reference>
<sequence length="530" mass="58892">MDNLNSRNGLPLGTLGEGDIAKAAADFLASSSERRKRARVSAASNAELPRKKLDTSKPPSINIDVANKAAADLIRESPSYRNLVRMEEKLDLAIMRKQQDIKESLKSQSFFESRVFRLYLFNTYRSQPGAPGTTEDDVASWSLRIQGRLLKKSEERPRKSSSSTNQDSGGGANKATRGVSSAVTDPVGPGVPILQNAPAVTPSGVNQSAHLANPNTPLMPIQGPVLGESNQSVITGQPPKCSDIFKRIVIELDKEFYPENNLIEWKRNDKEPSSDGFEISRSGDKEFTAKIFLYIDHKPEQFRLSHALSRLIGVKTDTKKGIFAGVWQYIKKNRLQCVDDRSAVRLDQGLKGLLGPANANVEVLKLQQLFTVVKSHMGPPEPLMIEYEVKLNGDVVDNQDCYDIQVSVQDTSLIETARRAGVFGLQLPQSTEFEALREKHLLALVKIAEHKKRRDFFKGFCSNPVQFINHLILSQTRDLKVLGGSTGRNPEEERKAAFYQQQWVHEAVPRYLLRKAIADTADDTGESALK</sequence>
<dbReference type="Pfam" id="PF02201">
    <property type="entry name" value="SWIB"/>
    <property type="match status" value="1"/>
</dbReference>
<accession>R7QKX3</accession>
<dbReference type="Gramene" id="CDF38131">
    <property type="protein sequence ID" value="CDF38131"/>
    <property type="gene ID" value="CHC_T00010318001"/>
</dbReference>
<proteinExistence type="predicted"/>
<dbReference type="OrthoDB" id="2040at2759"/>
<protein>
    <submittedName>
        <fullName evidence="3">SWIB domain-containing proteincomplex</fullName>
    </submittedName>
</protein>
<evidence type="ECO:0000259" key="2">
    <source>
        <dbReference type="PROSITE" id="PS51925"/>
    </source>
</evidence>
<dbReference type="Proteomes" id="UP000012073">
    <property type="component" value="Unassembled WGS sequence"/>
</dbReference>